<dbReference type="PANTHER" id="PTHR30290">
    <property type="entry name" value="PERIPLASMIC BINDING COMPONENT OF ABC TRANSPORTER"/>
    <property type="match status" value="1"/>
</dbReference>
<accession>A0A927E3D3</accession>
<dbReference type="Gene3D" id="3.10.105.10">
    <property type="entry name" value="Dipeptide-binding Protein, Domain 3"/>
    <property type="match status" value="1"/>
</dbReference>
<dbReference type="Proteomes" id="UP000619295">
    <property type="component" value="Unassembled WGS sequence"/>
</dbReference>
<dbReference type="GO" id="GO:0015833">
    <property type="term" value="P:peptide transport"/>
    <property type="evidence" value="ECO:0007669"/>
    <property type="project" value="TreeGrafter"/>
</dbReference>
<dbReference type="SUPFAM" id="SSF53850">
    <property type="entry name" value="Periplasmic binding protein-like II"/>
    <property type="match status" value="1"/>
</dbReference>
<keyword evidence="4" id="KW-0732">Signal</keyword>
<reference evidence="7" key="1">
    <citation type="submission" date="2020-09" db="EMBL/GenBank/DDBJ databases">
        <title>Bosea spartocytisi sp. nov. a root nodule endophyte of Spartocytisus supranubius in the high mountain ecosystem fo the Teide National Park (Canary Islands, Spain).</title>
        <authorList>
            <person name="Pulido-Suarez L."/>
            <person name="Peix A."/>
            <person name="Igual J.M."/>
            <person name="Socas-Perez N."/>
            <person name="Velazquez E."/>
            <person name="Flores-Felix J.D."/>
            <person name="Leon-Barrios M."/>
        </authorList>
    </citation>
    <scope>NUCLEOTIDE SEQUENCE</scope>
    <source>
        <strain evidence="7">SSUT16</strain>
    </source>
</reference>
<evidence type="ECO:0000256" key="4">
    <source>
        <dbReference type="ARBA" id="ARBA00022729"/>
    </source>
</evidence>
<dbReference type="EMBL" id="JACXWY010000001">
    <property type="protein sequence ID" value="MBD3844083.1"/>
    <property type="molecule type" value="Genomic_DNA"/>
</dbReference>
<evidence type="ECO:0000313" key="7">
    <source>
        <dbReference type="EMBL" id="MBD3844083.1"/>
    </source>
</evidence>
<feature type="region of interest" description="Disordered" evidence="5">
    <location>
        <begin position="1"/>
        <end position="21"/>
    </location>
</feature>
<dbReference type="GO" id="GO:1904680">
    <property type="term" value="F:peptide transmembrane transporter activity"/>
    <property type="evidence" value="ECO:0007669"/>
    <property type="project" value="TreeGrafter"/>
</dbReference>
<dbReference type="PIRSF" id="PIRSF002741">
    <property type="entry name" value="MppA"/>
    <property type="match status" value="1"/>
</dbReference>
<dbReference type="InterPro" id="IPR000914">
    <property type="entry name" value="SBP_5_dom"/>
</dbReference>
<feature type="domain" description="Solute-binding protein family 5" evidence="6">
    <location>
        <begin position="102"/>
        <end position="462"/>
    </location>
</feature>
<dbReference type="GO" id="GO:0043190">
    <property type="term" value="C:ATP-binding cassette (ABC) transporter complex"/>
    <property type="evidence" value="ECO:0007669"/>
    <property type="project" value="InterPro"/>
</dbReference>
<comment type="caution">
    <text evidence="7">The sequence shown here is derived from an EMBL/GenBank/DDBJ whole genome shotgun (WGS) entry which is preliminary data.</text>
</comment>
<sequence length="557" mass="59742">MSPSDFHTPHHGWLPRHRGSAPARGRHLRAAVTAIALLAAGYSASAADNQAAGKPLAGGTLTFGLASDTAIIDPSVTGNSITALITRNLVDSLVGQAEDNRFTPWLAERWEVNADNTVYTFHLRRGVTFSDGTPLDAAAVKFNFDRILDPKTTSSYSKSLLGPVAEIAAPDATTVVISYKQSFAPLLQGLSLPYLGIQSPTYLREAKSTTNTVVGSGPFVLESFTKGSGSRLTKRADYNWGPGYAAHQGPAHLDSIVFRYLPESSVRLGALSSGQVQAIDEVPPANFRSVQADNRLQVVTRENPGVNRSLFLNTSKGPFADARVRQAFQSAVDAPGAVKAAFFGSLKAADNILGPSTLYYDPTIAKTWGFDPQKAAKLLDEAGWTARDGDGIRSKGGERLRVRFVYDAAAWGASDLTVAQAVQFSVKKAGFDLQLDPVDAGGYTARTAANDYDLISLYYVRAEPDILRTVFHSAYIPPNGANNARVKSLDDLLTKAIGASGDERQRLYGQAQAEIIGQAYAVPLYVVAYQLGASKKLQGISWATNAKPNLYDAWLAR</sequence>
<comment type="subcellular location">
    <subcellularLocation>
        <location evidence="1">Periplasm</location>
    </subcellularLocation>
</comment>
<keyword evidence="3" id="KW-0813">Transport</keyword>
<keyword evidence="8" id="KW-1185">Reference proteome</keyword>
<evidence type="ECO:0000256" key="1">
    <source>
        <dbReference type="ARBA" id="ARBA00004418"/>
    </source>
</evidence>
<evidence type="ECO:0000256" key="3">
    <source>
        <dbReference type="ARBA" id="ARBA00022448"/>
    </source>
</evidence>
<evidence type="ECO:0000256" key="5">
    <source>
        <dbReference type="SAM" id="MobiDB-lite"/>
    </source>
</evidence>
<evidence type="ECO:0000256" key="2">
    <source>
        <dbReference type="ARBA" id="ARBA00005695"/>
    </source>
</evidence>
<dbReference type="Pfam" id="PF00496">
    <property type="entry name" value="SBP_bac_5"/>
    <property type="match status" value="1"/>
</dbReference>
<evidence type="ECO:0000259" key="6">
    <source>
        <dbReference type="Pfam" id="PF00496"/>
    </source>
</evidence>
<dbReference type="GO" id="GO:0030288">
    <property type="term" value="C:outer membrane-bounded periplasmic space"/>
    <property type="evidence" value="ECO:0007669"/>
    <property type="project" value="UniProtKB-ARBA"/>
</dbReference>
<dbReference type="PANTHER" id="PTHR30290:SF10">
    <property type="entry name" value="PERIPLASMIC OLIGOPEPTIDE-BINDING PROTEIN-RELATED"/>
    <property type="match status" value="1"/>
</dbReference>
<comment type="similarity">
    <text evidence="2">Belongs to the bacterial solute-binding protein 5 family.</text>
</comment>
<dbReference type="CDD" id="cd08492">
    <property type="entry name" value="PBP2_NikA_DppA_OppA_like_15"/>
    <property type="match status" value="1"/>
</dbReference>
<proteinExistence type="inferred from homology"/>
<organism evidence="7 8">
    <name type="scientific">Bosea spartocytisi</name>
    <dbReference type="NCBI Taxonomy" id="2773451"/>
    <lineage>
        <taxon>Bacteria</taxon>
        <taxon>Pseudomonadati</taxon>
        <taxon>Pseudomonadota</taxon>
        <taxon>Alphaproteobacteria</taxon>
        <taxon>Hyphomicrobiales</taxon>
        <taxon>Boseaceae</taxon>
        <taxon>Bosea</taxon>
    </lineage>
</organism>
<name>A0A927E3D3_9HYPH</name>
<feature type="compositionally biased region" description="Basic residues" evidence="5">
    <location>
        <begin position="9"/>
        <end position="21"/>
    </location>
</feature>
<gene>
    <name evidence="7" type="ORF">IED13_00120</name>
</gene>
<dbReference type="AlphaFoldDB" id="A0A927E3D3"/>
<dbReference type="Gene3D" id="3.40.190.10">
    <property type="entry name" value="Periplasmic binding protein-like II"/>
    <property type="match status" value="1"/>
</dbReference>
<evidence type="ECO:0000313" key="8">
    <source>
        <dbReference type="Proteomes" id="UP000619295"/>
    </source>
</evidence>
<dbReference type="InterPro" id="IPR039424">
    <property type="entry name" value="SBP_5"/>
</dbReference>
<protein>
    <submittedName>
        <fullName evidence="7">ABC transporter substrate-binding protein</fullName>
    </submittedName>
</protein>
<dbReference type="InterPro" id="IPR030678">
    <property type="entry name" value="Peptide/Ni-bd"/>
</dbReference>